<evidence type="ECO:0000313" key="4">
    <source>
        <dbReference type="EMBL" id="KAB7791116.1"/>
    </source>
</evidence>
<evidence type="ECO:0000256" key="2">
    <source>
        <dbReference type="SAM" id="MobiDB-lite"/>
    </source>
</evidence>
<reference evidence="4 5" key="1">
    <citation type="submission" date="2019-09" db="EMBL/GenBank/DDBJ databases">
        <title>Characterization of the phylogenetic diversity of two novel species belonging to the genus Bifidobacterium: Bifidobacterium cebidarum sp. nov. and Bifidobacterium leontopitheci sp. nov.</title>
        <authorList>
            <person name="Lugli G.A."/>
            <person name="Duranti S."/>
            <person name="Milani C."/>
            <person name="Turroni F."/>
            <person name="Ventura M."/>
        </authorList>
    </citation>
    <scope>NUCLEOTIDE SEQUENCE [LARGE SCALE GENOMIC DNA]</scope>
    <source>
        <strain evidence="4 5">LMG 31471</strain>
    </source>
</reference>
<gene>
    <name evidence="4" type="ORF">F7D09_0282</name>
</gene>
<dbReference type="InterPro" id="IPR006674">
    <property type="entry name" value="HD_domain"/>
</dbReference>
<feature type="domain" description="HD" evidence="3">
    <location>
        <begin position="130"/>
        <end position="285"/>
    </location>
</feature>
<feature type="compositionally biased region" description="Gly residues" evidence="2">
    <location>
        <begin position="18"/>
        <end position="34"/>
    </location>
</feature>
<dbReference type="InterPro" id="IPR050135">
    <property type="entry name" value="dGTPase-like"/>
</dbReference>
<dbReference type="Pfam" id="PF01966">
    <property type="entry name" value="HD"/>
    <property type="match status" value="1"/>
</dbReference>
<dbReference type="AlphaFoldDB" id="A0A6I1GNJ9"/>
<dbReference type="SMART" id="SM00471">
    <property type="entry name" value="HDc"/>
    <property type="match status" value="1"/>
</dbReference>
<dbReference type="PANTHER" id="PTHR11373">
    <property type="entry name" value="DEOXYNUCLEOSIDE TRIPHOSPHATE TRIPHOSPHOHYDROLASE"/>
    <property type="match status" value="1"/>
</dbReference>
<dbReference type="GO" id="GO:0006203">
    <property type="term" value="P:dGTP catabolic process"/>
    <property type="evidence" value="ECO:0007669"/>
    <property type="project" value="TreeGrafter"/>
</dbReference>
<evidence type="ECO:0000256" key="1">
    <source>
        <dbReference type="ARBA" id="ARBA00022801"/>
    </source>
</evidence>
<organism evidence="4 5">
    <name type="scientific">Bifidobacterium leontopitheci</name>
    <dbReference type="NCBI Taxonomy" id="2650774"/>
    <lineage>
        <taxon>Bacteria</taxon>
        <taxon>Bacillati</taxon>
        <taxon>Actinomycetota</taxon>
        <taxon>Actinomycetes</taxon>
        <taxon>Bifidobacteriales</taxon>
        <taxon>Bifidobacteriaceae</taxon>
        <taxon>Bifidobacterium</taxon>
    </lineage>
</organism>
<keyword evidence="1 4" id="KW-0378">Hydrolase</keyword>
<keyword evidence="5" id="KW-1185">Reference proteome</keyword>
<accession>A0A6I1GNJ9</accession>
<sequence length="488" mass="53002">MQQYDNPEEQTQQPVLEGLGGGDADSGDADGGNISGKNAGATPSGRPQGGMAAPPAGLTGRTATVPERIPAGEGYTASDEERWAPEPPKSKSRTAFERDRARLIHSSALRRLGAKSQILVAGTDDFARTRLTHTLEVAQIGRQIAKMLGCDPDVVDCACLAHDLGHPPFGHNGERALADIAADIGGFEGNAQTLRLLTRLEPKVFHPDGRSAGVNLTRASLDAAVKYPWTLAEADQHPKGERSRKFCVYPDDTAVFRWLKAAAPKTTAKPMECQIMDLADDIAYSVHDVEDSIATGAFNPIALDDARVIDRIVDDTRAWYGTKWNADALVDAFARLKRDRLFPEHFNGSRRALAQLKNITSDLIGRFAWSVEQATRDVYGTGPLTRYSANVVIPDCTAYEIVALKGIAVHFVMAPGEREPMHREERRIVTDLIDVLMSDSPRPSDALEDVFLDDWNEAASDAERLRVAVDQVASLTDGSALAMHSILC</sequence>
<evidence type="ECO:0000259" key="3">
    <source>
        <dbReference type="PROSITE" id="PS51831"/>
    </source>
</evidence>
<comment type="caution">
    <text evidence="4">The sequence shown here is derived from an EMBL/GenBank/DDBJ whole genome shotgun (WGS) entry which is preliminary data.</text>
</comment>
<name>A0A6I1GNJ9_9BIFI</name>
<dbReference type="CDD" id="cd00077">
    <property type="entry name" value="HDc"/>
    <property type="match status" value="1"/>
</dbReference>
<evidence type="ECO:0000313" key="5">
    <source>
        <dbReference type="Proteomes" id="UP000441772"/>
    </source>
</evidence>
<proteinExistence type="predicted"/>
<dbReference type="EMBL" id="WBVT01000003">
    <property type="protein sequence ID" value="KAB7791116.1"/>
    <property type="molecule type" value="Genomic_DNA"/>
</dbReference>
<feature type="region of interest" description="Disordered" evidence="2">
    <location>
        <begin position="1"/>
        <end position="95"/>
    </location>
</feature>
<protein>
    <submittedName>
        <fullName evidence="4">Deoxyguanosinetriphosphate triphosphohydrolase</fullName>
    </submittedName>
</protein>
<feature type="compositionally biased region" description="Polar residues" evidence="2">
    <location>
        <begin position="1"/>
        <end position="14"/>
    </location>
</feature>
<dbReference type="PANTHER" id="PTHR11373:SF32">
    <property type="entry name" value="DEOXYGUANOSINETRIPHOSPHATE TRIPHOSPHOHYDROLASE"/>
    <property type="match status" value="1"/>
</dbReference>
<dbReference type="InterPro" id="IPR006261">
    <property type="entry name" value="dGTPase"/>
</dbReference>
<dbReference type="NCBIfam" id="NF002829">
    <property type="entry name" value="PRK03007.1"/>
    <property type="match status" value="1"/>
</dbReference>
<dbReference type="GO" id="GO:0008832">
    <property type="term" value="F:dGTPase activity"/>
    <property type="evidence" value="ECO:0007669"/>
    <property type="project" value="TreeGrafter"/>
</dbReference>
<dbReference type="Pfam" id="PF13286">
    <property type="entry name" value="HD_assoc"/>
    <property type="match status" value="1"/>
</dbReference>
<dbReference type="Gene3D" id="1.10.3210.10">
    <property type="entry name" value="Hypothetical protein af1432"/>
    <property type="match status" value="1"/>
</dbReference>
<dbReference type="InterPro" id="IPR003607">
    <property type="entry name" value="HD/PDEase_dom"/>
</dbReference>
<dbReference type="SUPFAM" id="SSF109604">
    <property type="entry name" value="HD-domain/PDEase-like"/>
    <property type="match status" value="1"/>
</dbReference>
<dbReference type="Proteomes" id="UP000441772">
    <property type="component" value="Unassembled WGS sequence"/>
</dbReference>
<dbReference type="NCBIfam" id="TIGR01353">
    <property type="entry name" value="dGTP_triPase"/>
    <property type="match status" value="1"/>
</dbReference>
<dbReference type="InterPro" id="IPR026875">
    <property type="entry name" value="PHydrolase_assoc_dom"/>
</dbReference>
<dbReference type="PROSITE" id="PS51831">
    <property type="entry name" value="HD"/>
    <property type="match status" value="1"/>
</dbReference>